<comment type="caution">
    <text evidence="1">The sequence shown here is derived from an EMBL/GenBank/DDBJ whole genome shotgun (WGS) entry which is preliminary data.</text>
</comment>
<proteinExistence type="predicted"/>
<dbReference type="RefSeq" id="WP_165571077.1">
    <property type="nucleotide sequence ID" value="NZ_CBCSAJ010000017.1"/>
</dbReference>
<dbReference type="PANTHER" id="PTHR43194">
    <property type="entry name" value="HYDROLASE ALPHA/BETA FOLD FAMILY"/>
    <property type="match status" value="1"/>
</dbReference>
<sequence length="387" mass="41815">MIRTRGDIRRRARRHCTCRPNSYPSPERAMSPNIRRMIRAALLLSAAGTSPAFAQQLGDLATPEAPLILQNRGSLIIGGDSIPQTPDQLSSIIATPPAEPGHVTVNQMYVEFMEPQDATGQSVIMTHGATLSGKTYDTTPDGRMGWYEYFVRQGFPTYIVDQASRPRSGVDISVYNNVRTGAQPPEDLPNAFRISQEDGLAQFRIGVRNGDPFGDTQFPVDALDQLAAQSLADFNATLSQPNPTYGALADLGAQLGGAVIMGHSESGLFPLHAALANPAGVDKMMLIEPGTCHEIDWTEEQMGIFSSKPLLVVFADHLDAAGTVPGFTWQSAYDDCVTFVAKVNAAGGQAKMMHLPEAGFTGNSHLLMMEENNLQIADALIDWINSN</sequence>
<dbReference type="EMBL" id="JBHTOQ010000003">
    <property type="protein sequence ID" value="MFD1480357.1"/>
    <property type="molecule type" value="Genomic_DNA"/>
</dbReference>
<evidence type="ECO:0008006" key="3">
    <source>
        <dbReference type="Google" id="ProtNLM"/>
    </source>
</evidence>
<reference evidence="2" key="1">
    <citation type="journal article" date="2019" name="Int. J. Syst. Evol. Microbiol.">
        <title>The Global Catalogue of Microorganisms (GCM) 10K type strain sequencing project: providing services to taxonomists for standard genome sequencing and annotation.</title>
        <authorList>
            <consortium name="The Broad Institute Genomics Platform"/>
            <consortium name="The Broad Institute Genome Sequencing Center for Infectious Disease"/>
            <person name="Wu L."/>
            <person name="Ma J."/>
        </authorList>
    </citation>
    <scope>NUCLEOTIDE SEQUENCE [LARGE SCALE GENOMIC DNA]</scope>
    <source>
        <strain evidence="2">CCM 8875</strain>
    </source>
</reference>
<dbReference type="Proteomes" id="UP001597302">
    <property type="component" value="Unassembled WGS sequence"/>
</dbReference>
<protein>
    <recommendedName>
        <fullName evidence="3">Alpha/beta fold hydrolase</fullName>
    </recommendedName>
</protein>
<name>A0ABW4DTB7_9RHOB</name>
<evidence type="ECO:0000313" key="1">
    <source>
        <dbReference type="EMBL" id="MFD1480357.1"/>
    </source>
</evidence>
<dbReference type="Gene3D" id="3.40.50.1820">
    <property type="entry name" value="alpha/beta hydrolase"/>
    <property type="match status" value="1"/>
</dbReference>
<dbReference type="InterPro" id="IPR050228">
    <property type="entry name" value="Carboxylesterase_BioH"/>
</dbReference>
<dbReference type="CDD" id="cd12807">
    <property type="entry name" value="Esterase_713"/>
    <property type="match status" value="1"/>
</dbReference>
<keyword evidence="2" id="KW-1185">Reference proteome</keyword>
<organism evidence="1 2">
    <name type="scientific">Paracoccus nototheniae</name>
    <dbReference type="NCBI Taxonomy" id="2489002"/>
    <lineage>
        <taxon>Bacteria</taxon>
        <taxon>Pseudomonadati</taxon>
        <taxon>Pseudomonadota</taxon>
        <taxon>Alphaproteobacteria</taxon>
        <taxon>Rhodobacterales</taxon>
        <taxon>Paracoccaceae</taxon>
        <taxon>Paracoccus</taxon>
    </lineage>
</organism>
<accession>A0ABW4DTB7</accession>
<dbReference type="InterPro" id="IPR029058">
    <property type="entry name" value="AB_hydrolase_fold"/>
</dbReference>
<gene>
    <name evidence="1" type="ORF">ACFQ5P_03510</name>
</gene>
<dbReference type="PANTHER" id="PTHR43194:SF5">
    <property type="entry name" value="PIMELOYL-[ACYL-CARRIER PROTEIN] METHYL ESTER ESTERASE"/>
    <property type="match status" value="1"/>
</dbReference>
<dbReference type="SUPFAM" id="SSF53474">
    <property type="entry name" value="alpha/beta-Hydrolases"/>
    <property type="match status" value="1"/>
</dbReference>
<evidence type="ECO:0000313" key="2">
    <source>
        <dbReference type="Proteomes" id="UP001597302"/>
    </source>
</evidence>